<sequence>MKRMISKVDLRRLKLIDVLTSSENTIPFDELSKVMSSSERIILDDIRELNKEYDEALQISIINGNVHIKKKLNFGFEDILHDVLRSNQSFQNLESLFFNPYKSIEKMALDSYTSTSTMYRKVMHINNSLYEGFNIKLRTTPLSIEGNESDIRKFYYQLFTSKYKFFEWPFHAYINEKELESFMYSFIKELPLDIDFAFFRNMKFIIAINIIRIKKGFKSKLSSNNDIDPFILEVLDKNHTHSKFSKLINLELNLETIKDIFYGFVDELISYSSNELIESATRNITISQSYFQMLNIIKQLTTKFDLTIPNQEIVITNLHNTVTLGQIEVTSNFVSEDRIKSFLQSAKDISPHFLNEAKYLFTEYLEDVFGIKDDVLLNTMLFNIYTHWHGLYSQLIANKNKVNIVVLSSTDHLHARFMGEVIMYDIPNHAEITVIENTFIDEVDLYSYDIIVANFPIGKDLKNTQIYVNNLPTSQDLQNITEEVNRIFKLKNAN</sequence>
<evidence type="ECO:0000313" key="6">
    <source>
        <dbReference type="EMBL" id="SEV88069.1"/>
    </source>
</evidence>
<dbReference type="PANTHER" id="PTHR30185">
    <property type="entry name" value="CRYPTIC BETA-GLUCOSIDE BGL OPERON ANTITERMINATOR"/>
    <property type="match status" value="1"/>
</dbReference>
<keyword evidence="7" id="KW-1185">Reference proteome</keyword>
<dbReference type="InterPro" id="IPR013236">
    <property type="entry name" value="Mga_PRD_dom"/>
</dbReference>
<dbReference type="RefSeq" id="WP_091473908.1">
    <property type="nucleotide sequence ID" value="NZ_FOIT01000001.1"/>
</dbReference>
<evidence type="ECO:0000256" key="2">
    <source>
        <dbReference type="ARBA" id="ARBA00023163"/>
    </source>
</evidence>
<keyword evidence="1" id="KW-0805">Transcription regulation</keyword>
<dbReference type="InterPro" id="IPR007737">
    <property type="entry name" value="Mga_HTH"/>
</dbReference>
<dbReference type="Pfam" id="PF08280">
    <property type="entry name" value="HTH_Mga"/>
    <property type="match status" value="1"/>
</dbReference>
<evidence type="ECO:0000259" key="5">
    <source>
        <dbReference type="Pfam" id="PF08280"/>
    </source>
</evidence>
<dbReference type="Proteomes" id="UP000243605">
    <property type="component" value="Unassembled WGS sequence"/>
</dbReference>
<gene>
    <name evidence="6" type="ORF">SAMN05192557_0695</name>
</gene>
<dbReference type="Gene3D" id="3.40.50.2300">
    <property type="match status" value="1"/>
</dbReference>
<evidence type="ECO:0000256" key="1">
    <source>
        <dbReference type="ARBA" id="ARBA00023015"/>
    </source>
</evidence>
<dbReference type="Pfam" id="PF08270">
    <property type="entry name" value="PRD_Mga"/>
    <property type="match status" value="1"/>
</dbReference>
<evidence type="ECO:0000259" key="3">
    <source>
        <dbReference type="Pfam" id="PF05043"/>
    </source>
</evidence>
<feature type="domain" description="M protein trans-acting positive regulator (MGA) PRD" evidence="4">
    <location>
        <begin position="176"/>
        <end position="388"/>
    </location>
</feature>
<organism evidence="6 7">
    <name type="scientific">Aliicoccus persicus</name>
    <dbReference type="NCBI Taxonomy" id="930138"/>
    <lineage>
        <taxon>Bacteria</taxon>
        <taxon>Bacillati</taxon>
        <taxon>Bacillota</taxon>
        <taxon>Bacilli</taxon>
        <taxon>Bacillales</taxon>
        <taxon>Staphylococcaceae</taxon>
        <taxon>Aliicoccus</taxon>
    </lineage>
</organism>
<dbReference type="InterPro" id="IPR013199">
    <property type="entry name" value="HTH_Mga_DNA-bd_dom"/>
</dbReference>
<feature type="domain" description="Mga helix-turn-helix" evidence="3">
    <location>
        <begin position="73"/>
        <end position="159"/>
    </location>
</feature>
<keyword evidence="2" id="KW-0804">Transcription</keyword>
<dbReference type="OrthoDB" id="1711164at2"/>
<evidence type="ECO:0000313" key="7">
    <source>
        <dbReference type="Proteomes" id="UP000243605"/>
    </source>
</evidence>
<name>A0A662Z1T8_9STAP</name>
<evidence type="ECO:0000259" key="4">
    <source>
        <dbReference type="Pfam" id="PF08270"/>
    </source>
</evidence>
<accession>A0A662Z1T8</accession>
<reference evidence="6 7" key="1">
    <citation type="submission" date="2016-10" db="EMBL/GenBank/DDBJ databases">
        <authorList>
            <person name="Varghese N."/>
            <person name="Submissions S."/>
        </authorList>
    </citation>
    <scope>NUCLEOTIDE SEQUENCE [LARGE SCALE GENOMIC DNA]</scope>
    <source>
        <strain evidence="6 7">IBRC-M10081</strain>
    </source>
</reference>
<dbReference type="EMBL" id="FOIT01000001">
    <property type="protein sequence ID" value="SEV88069.1"/>
    <property type="molecule type" value="Genomic_DNA"/>
</dbReference>
<dbReference type="AlphaFoldDB" id="A0A662Z1T8"/>
<dbReference type="InterPro" id="IPR050661">
    <property type="entry name" value="BglG_antiterminators"/>
</dbReference>
<dbReference type="PANTHER" id="PTHR30185:SF18">
    <property type="entry name" value="TRANSCRIPTIONAL REGULATOR MTLR"/>
    <property type="match status" value="1"/>
</dbReference>
<protein>
    <submittedName>
        <fullName evidence="6">M protein trans-acting positive regulator (MGA) HTH domain-containing protein</fullName>
    </submittedName>
</protein>
<feature type="domain" description="M protein trans-acting positive regulator (MGA) HTH" evidence="5">
    <location>
        <begin position="7"/>
        <end position="64"/>
    </location>
</feature>
<proteinExistence type="predicted"/>
<dbReference type="Pfam" id="PF05043">
    <property type="entry name" value="Mga"/>
    <property type="match status" value="1"/>
</dbReference>